<geneLocation type="plasmid" evidence="2 3">
    <name>unnamed1</name>
</geneLocation>
<feature type="region of interest" description="Disordered" evidence="1">
    <location>
        <begin position="89"/>
        <end position="112"/>
    </location>
</feature>
<keyword evidence="2" id="KW-0614">Plasmid</keyword>
<gene>
    <name evidence="2" type="ORF">IAG42_36880</name>
</gene>
<dbReference type="KEGG" id="sxn:IAG42_36880"/>
<name>A0A7H1BKR7_9ACTN</name>
<dbReference type="Proteomes" id="UP000516428">
    <property type="component" value="Plasmid unnamed1"/>
</dbReference>
<reference evidence="2 3" key="1">
    <citation type="submission" date="2020-09" db="EMBL/GenBank/DDBJ databases">
        <title>A novel species.</title>
        <authorList>
            <person name="Gao J."/>
        </authorList>
    </citation>
    <scope>NUCLEOTIDE SEQUENCE [LARGE SCALE GENOMIC DNA]</scope>
    <source>
        <strain evidence="2 3">CRXT-Y-14</strain>
        <plasmid evidence="2 3">unnamed1</plasmid>
    </source>
</reference>
<keyword evidence="3" id="KW-1185">Reference proteome</keyword>
<sequence>MHMDDHLIFDTAAEHRPPCSCGGPGAAASPQSATLSGLLDTLERLKGEFEHRLTGIVRTETVAAGAAGGPVEPGNLDLLRPFTEAMQSMGRARDGDRVDVAAEPPRGAPRKKRFLTDGVDVALGTFQEPVALRAYLAPQRPVRPE</sequence>
<feature type="compositionally biased region" description="Basic and acidic residues" evidence="1">
    <location>
        <begin position="91"/>
        <end position="100"/>
    </location>
</feature>
<dbReference type="EMBL" id="CP061282">
    <property type="protein sequence ID" value="QNS09322.1"/>
    <property type="molecule type" value="Genomic_DNA"/>
</dbReference>
<accession>A0A7H1BKR7</accession>
<protein>
    <submittedName>
        <fullName evidence="2">Uncharacterized protein</fullName>
    </submittedName>
</protein>
<dbReference type="AlphaFoldDB" id="A0A7H1BKR7"/>
<proteinExistence type="predicted"/>
<organism evidence="2 3">
    <name type="scientific">Streptomyces xanthii</name>
    <dbReference type="NCBI Taxonomy" id="2768069"/>
    <lineage>
        <taxon>Bacteria</taxon>
        <taxon>Bacillati</taxon>
        <taxon>Actinomycetota</taxon>
        <taxon>Actinomycetes</taxon>
        <taxon>Kitasatosporales</taxon>
        <taxon>Streptomycetaceae</taxon>
        <taxon>Streptomyces</taxon>
    </lineage>
</organism>
<dbReference type="RefSeq" id="WP_188341977.1">
    <property type="nucleotide sequence ID" value="NZ_CP061282.1"/>
</dbReference>
<evidence type="ECO:0000256" key="1">
    <source>
        <dbReference type="SAM" id="MobiDB-lite"/>
    </source>
</evidence>
<evidence type="ECO:0000313" key="3">
    <source>
        <dbReference type="Proteomes" id="UP000516428"/>
    </source>
</evidence>
<evidence type="ECO:0000313" key="2">
    <source>
        <dbReference type="EMBL" id="QNS09322.1"/>
    </source>
</evidence>